<dbReference type="InterPro" id="IPR005662">
    <property type="entry name" value="GTPase_Era-like"/>
</dbReference>
<evidence type="ECO:0000313" key="4">
    <source>
        <dbReference type="Proteomes" id="UP000557772"/>
    </source>
</evidence>
<comment type="caution">
    <text evidence="3">The sequence shown here is derived from an EMBL/GenBank/DDBJ whole genome shotgun (WGS) entry which is preliminary data.</text>
</comment>
<gene>
    <name evidence="3" type="ORF">HJ588_09110</name>
</gene>
<feature type="domain" description="G" evidence="2">
    <location>
        <begin position="68"/>
        <end position="204"/>
    </location>
</feature>
<name>A0A849AM40_9MICO</name>
<protein>
    <submittedName>
        <fullName evidence="3">ABC transporter</fullName>
    </submittedName>
</protein>
<dbReference type="InterPro" id="IPR027417">
    <property type="entry name" value="P-loop_NTPase"/>
</dbReference>
<feature type="transmembrane region" description="Helical" evidence="1">
    <location>
        <begin position="431"/>
        <end position="459"/>
    </location>
</feature>
<dbReference type="Proteomes" id="UP000557772">
    <property type="component" value="Unassembled WGS sequence"/>
</dbReference>
<dbReference type="InterPro" id="IPR006073">
    <property type="entry name" value="GTP-bd"/>
</dbReference>
<proteinExistence type="predicted"/>
<dbReference type="GO" id="GO:0005525">
    <property type="term" value="F:GTP binding"/>
    <property type="evidence" value="ECO:0007669"/>
    <property type="project" value="InterPro"/>
</dbReference>
<dbReference type="SUPFAM" id="SSF52540">
    <property type="entry name" value="P-loop containing nucleoside triphosphate hydrolases"/>
    <property type="match status" value="1"/>
</dbReference>
<dbReference type="RefSeq" id="WP_171154176.1">
    <property type="nucleotide sequence ID" value="NZ_JABENB010000001.1"/>
</dbReference>
<dbReference type="AlphaFoldDB" id="A0A849AM40"/>
<feature type="transmembrane region" description="Helical" evidence="1">
    <location>
        <begin position="479"/>
        <end position="500"/>
    </location>
</feature>
<dbReference type="GO" id="GO:0019843">
    <property type="term" value="F:rRNA binding"/>
    <property type="evidence" value="ECO:0007669"/>
    <property type="project" value="TreeGrafter"/>
</dbReference>
<accession>A0A849AM40</accession>
<keyword evidence="4" id="KW-1185">Reference proteome</keyword>
<dbReference type="GO" id="GO:0000028">
    <property type="term" value="P:ribosomal small subunit assembly"/>
    <property type="evidence" value="ECO:0007669"/>
    <property type="project" value="TreeGrafter"/>
</dbReference>
<evidence type="ECO:0000256" key="1">
    <source>
        <dbReference type="SAM" id="Phobius"/>
    </source>
</evidence>
<dbReference type="Gene3D" id="3.40.50.300">
    <property type="entry name" value="P-loop containing nucleotide triphosphate hydrolases"/>
    <property type="match status" value="1"/>
</dbReference>
<dbReference type="PANTHER" id="PTHR42698">
    <property type="entry name" value="GTPASE ERA"/>
    <property type="match status" value="1"/>
</dbReference>
<dbReference type="PANTHER" id="PTHR42698:SF1">
    <property type="entry name" value="GTPASE ERA, MITOCHONDRIAL"/>
    <property type="match status" value="1"/>
</dbReference>
<keyword evidence="1" id="KW-0812">Transmembrane</keyword>
<organism evidence="3 4">
    <name type="scientific">Flexivirga aerilata</name>
    <dbReference type="NCBI Taxonomy" id="1656889"/>
    <lineage>
        <taxon>Bacteria</taxon>
        <taxon>Bacillati</taxon>
        <taxon>Actinomycetota</taxon>
        <taxon>Actinomycetes</taxon>
        <taxon>Micrococcales</taxon>
        <taxon>Dermacoccaceae</taxon>
        <taxon>Flexivirga</taxon>
    </lineage>
</organism>
<dbReference type="Pfam" id="PF01926">
    <property type="entry name" value="MMR_HSR1"/>
    <property type="match status" value="1"/>
</dbReference>
<dbReference type="GO" id="GO:0005829">
    <property type="term" value="C:cytosol"/>
    <property type="evidence" value="ECO:0007669"/>
    <property type="project" value="TreeGrafter"/>
</dbReference>
<reference evidence="3 4" key="1">
    <citation type="submission" date="2020-05" db="EMBL/GenBank/DDBJ databases">
        <title>Flexivirga sp. ID2601S isolated from air conditioner.</title>
        <authorList>
            <person name="Kim D.H."/>
        </authorList>
    </citation>
    <scope>NUCLEOTIDE SEQUENCE [LARGE SCALE GENOMIC DNA]</scope>
    <source>
        <strain evidence="3 4">ID2601S</strain>
    </source>
</reference>
<dbReference type="EMBL" id="JABENB010000001">
    <property type="protein sequence ID" value="NNG39430.1"/>
    <property type="molecule type" value="Genomic_DNA"/>
</dbReference>
<sequence>MSNFFRRDDTATADRAVSRAELTSRGEALAEALRSGAGRLPADQVAQTEELLRKVDSRTSIAGSRTVVVLAGATGSGKSSLFNALVAEPVSRIGARRPTTSVPSAAIWGDEPSGELLDWLKVGARHQVPPTARRAESLDGLVLLDLPDFDSRVAAHRAEADRVIGLADVFIWVTDPQKYADAVLHDDYLKRLAGHNTVTLVVLNQIDRLTRPQVAACVDDLHRLLAADGLADATIIPTSAARGIGVDDVAGTIAAIVQERNAAEQRLLADLRGQARTLLAGVAPDEPALHRSDDAKLNEALARAAGVPAVVSAVERDYRMQSVRHGGWPFTRWVHQLRPAPLRRLGLDKVGGMTRSEAKRALGRSSMPPPTPAARAAVDLATRKVGQAASEGLPAPWADAVQDAATPSDRHLHDALDQAVLGTQLRERTPIWWTVVSVLQWIFAAAVIVGVLWLVLLAALGFGQIHVSAPTWIGIPIPLWLVVGGVLAGLLLALLSRWFAARGARRRAAHADRRLRKAVAGVAAEQIHEPVARVLREHRHTREALESAAA</sequence>
<dbReference type="GO" id="GO:0043024">
    <property type="term" value="F:ribosomal small subunit binding"/>
    <property type="evidence" value="ECO:0007669"/>
    <property type="project" value="TreeGrafter"/>
</dbReference>
<keyword evidence="1" id="KW-0472">Membrane</keyword>
<evidence type="ECO:0000313" key="3">
    <source>
        <dbReference type="EMBL" id="NNG39430.1"/>
    </source>
</evidence>
<keyword evidence="1" id="KW-1133">Transmembrane helix</keyword>
<evidence type="ECO:0000259" key="2">
    <source>
        <dbReference type="Pfam" id="PF01926"/>
    </source>
</evidence>